<dbReference type="InterPro" id="IPR006066">
    <property type="entry name" value="NO2/SO3_Rdtase_FeS/sirohaem_BS"/>
</dbReference>
<dbReference type="RefSeq" id="WP_115269817.1">
    <property type="nucleotide sequence ID" value="NZ_UGGU01000003.1"/>
</dbReference>
<dbReference type="PRINTS" id="PR00397">
    <property type="entry name" value="SIROHAEM"/>
</dbReference>
<dbReference type="Pfam" id="PF03460">
    <property type="entry name" value="NIR_SIR_ferr"/>
    <property type="match status" value="2"/>
</dbReference>
<evidence type="ECO:0000256" key="2">
    <source>
        <dbReference type="ARBA" id="ARBA00022617"/>
    </source>
</evidence>
<keyword evidence="6" id="KW-0411">Iron-sulfur</keyword>
<gene>
    <name evidence="9" type="primary">sir</name>
    <name evidence="9" type="ORF">NCTC10723_00922</name>
</gene>
<evidence type="ECO:0000256" key="4">
    <source>
        <dbReference type="ARBA" id="ARBA00023002"/>
    </source>
</evidence>
<dbReference type="EMBL" id="UGGU01000003">
    <property type="protein sequence ID" value="STO31471.1"/>
    <property type="molecule type" value="Genomic_DNA"/>
</dbReference>
<dbReference type="SUPFAM" id="SSF56014">
    <property type="entry name" value="Nitrite and sulphite reductase 4Fe-4S domain-like"/>
    <property type="match status" value="2"/>
</dbReference>
<feature type="domain" description="Nitrite/sulphite reductase 4Fe-4S" evidence="7">
    <location>
        <begin position="374"/>
        <end position="459"/>
    </location>
</feature>
<keyword evidence="2" id="KW-0349">Heme</keyword>
<keyword evidence="5" id="KW-0408">Iron</keyword>
<keyword evidence="10" id="KW-1185">Reference proteome</keyword>
<dbReference type="GO" id="GO:0020037">
    <property type="term" value="F:heme binding"/>
    <property type="evidence" value="ECO:0007669"/>
    <property type="project" value="InterPro"/>
</dbReference>
<evidence type="ECO:0000259" key="7">
    <source>
        <dbReference type="Pfam" id="PF01077"/>
    </source>
</evidence>
<dbReference type="Gene3D" id="3.30.413.10">
    <property type="entry name" value="Sulfite Reductase Hemoprotein, domain 1"/>
    <property type="match status" value="2"/>
</dbReference>
<dbReference type="Proteomes" id="UP000255328">
    <property type="component" value="Unassembled WGS sequence"/>
</dbReference>
<dbReference type="AlphaFoldDB" id="A0A377GY36"/>
<evidence type="ECO:0000256" key="3">
    <source>
        <dbReference type="ARBA" id="ARBA00022723"/>
    </source>
</evidence>
<dbReference type="SUPFAM" id="SSF55124">
    <property type="entry name" value="Nitrite/Sulfite reductase N-terminal domain-like"/>
    <property type="match status" value="2"/>
</dbReference>
<keyword evidence="3" id="KW-0479">Metal-binding</keyword>
<dbReference type="OrthoDB" id="9803707at2"/>
<dbReference type="InterPro" id="IPR005117">
    <property type="entry name" value="NiRdtase/SiRdtase_haem-b_fer"/>
</dbReference>
<feature type="domain" description="Nitrite/Sulfite reductase ferredoxin-like" evidence="8">
    <location>
        <begin position="42"/>
        <end position="106"/>
    </location>
</feature>
<dbReference type="PANTHER" id="PTHR32439">
    <property type="entry name" value="FERREDOXIN--NITRITE REDUCTASE, CHLOROPLASTIC"/>
    <property type="match status" value="1"/>
</dbReference>
<reference evidence="9 10" key="1">
    <citation type="submission" date="2018-06" db="EMBL/GenBank/DDBJ databases">
        <authorList>
            <consortium name="Pathogen Informatics"/>
            <person name="Doyle S."/>
        </authorList>
    </citation>
    <scope>NUCLEOTIDE SEQUENCE [LARGE SCALE GENOMIC DNA]</scope>
    <source>
        <strain evidence="9 10">NCTC10723</strain>
    </source>
</reference>
<evidence type="ECO:0000313" key="10">
    <source>
        <dbReference type="Proteomes" id="UP000255328"/>
    </source>
</evidence>
<dbReference type="Gene3D" id="3.90.480.10">
    <property type="entry name" value="Sulfite Reductase Hemoprotein,Domain 2"/>
    <property type="match status" value="1"/>
</dbReference>
<dbReference type="InterPro" id="IPR045854">
    <property type="entry name" value="NO2/SO3_Rdtase_4Fe4S_sf"/>
</dbReference>
<evidence type="ECO:0000256" key="5">
    <source>
        <dbReference type="ARBA" id="ARBA00023004"/>
    </source>
</evidence>
<dbReference type="EC" id="1.8.7.1" evidence="9"/>
<evidence type="ECO:0000259" key="8">
    <source>
        <dbReference type="Pfam" id="PF03460"/>
    </source>
</evidence>
<feature type="domain" description="Nitrite/sulphite reductase 4Fe-4S" evidence="7">
    <location>
        <begin position="118"/>
        <end position="270"/>
    </location>
</feature>
<accession>A0A377GY36</accession>
<dbReference type="PANTHER" id="PTHR32439:SF9">
    <property type="entry name" value="BLR3264 PROTEIN"/>
    <property type="match status" value="1"/>
</dbReference>
<dbReference type="GO" id="GO:0051539">
    <property type="term" value="F:4 iron, 4 sulfur cluster binding"/>
    <property type="evidence" value="ECO:0007669"/>
    <property type="project" value="UniProtKB-KW"/>
</dbReference>
<proteinExistence type="predicted"/>
<dbReference type="Pfam" id="PF01077">
    <property type="entry name" value="NIR_SIR"/>
    <property type="match status" value="2"/>
</dbReference>
<sequence>MKNQYEILKNEIKAFHKEGYRFLNKEISVGDFKKISGGMGVYAQRGGEKFMIRLRTNSGLLPLNQLKLIDSFLENFNIEKLHLTTRQAIQLHDLSIDDVCDIMEKALDNGLYTRGGGGNFPRNVSLSPMSGVEKNEAFDVTEFANAISKYLMERITTYHLPRKLKISMSSSSTDGGNSTINDLGFIAKVENGEVYFDMYIAGGLGNNPEISIPYGKKVKPEEILYYVEAMVNLFMAEGDYNNKAKARTRYIPKRMGREEFLVAFDKHLEKVKNSKDLTLNLKAIISETQETYTHSLAETPSLLHQRQDGLYTLIIHPVNGQLYHQDFKNLVEFLENNKNAEARLSMNEDIYVRDLTEEQVKELSEIVKNYNGETKIRQSVSCIGVPTCQLGVEQSQTLLKNILSYLSENNIKEDKLPSINISGCHNSCGRHQASDLGFVGGKKKVGDALEDVFDLYVDGIVKEGKTTLGEKIGTIIMRDIPKFILKLGIELEEKKLEYKEFIKDKQRFQKIVEEFLC</sequence>
<protein>
    <submittedName>
        <fullName evidence="9">Sulfite reductase [ferredoxin]</fullName>
        <ecNumber evidence="9">1.8.7.1</ecNumber>
    </submittedName>
</protein>
<dbReference type="InterPro" id="IPR006067">
    <property type="entry name" value="NO2/SO3_Rdtase_4Fe4S_dom"/>
</dbReference>
<evidence type="ECO:0000313" key="9">
    <source>
        <dbReference type="EMBL" id="STO31471.1"/>
    </source>
</evidence>
<feature type="domain" description="Nitrite/Sulfite reductase ferredoxin-like" evidence="8">
    <location>
        <begin position="305"/>
        <end position="368"/>
    </location>
</feature>
<dbReference type="GO" id="GO:0050311">
    <property type="term" value="F:sulfite reductase (ferredoxin) activity"/>
    <property type="evidence" value="ECO:0007669"/>
    <property type="project" value="UniProtKB-EC"/>
</dbReference>
<dbReference type="InterPro" id="IPR036136">
    <property type="entry name" value="Nit/Sulf_reduc_fer-like_dom_sf"/>
</dbReference>
<keyword evidence="4 9" id="KW-0560">Oxidoreductase</keyword>
<evidence type="ECO:0000256" key="1">
    <source>
        <dbReference type="ARBA" id="ARBA00022485"/>
    </source>
</evidence>
<name>A0A377GY36_9FUSO</name>
<organism evidence="9 10">
    <name type="scientific">Fusobacterium necrogenes</name>
    <dbReference type="NCBI Taxonomy" id="858"/>
    <lineage>
        <taxon>Bacteria</taxon>
        <taxon>Fusobacteriati</taxon>
        <taxon>Fusobacteriota</taxon>
        <taxon>Fusobacteriia</taxon>
        <taxon>Fusobacteriales</taxon>
        <taxon>Fusobacteriaceae</taxon>
        <taxon>Fusobacterium</taxon>
    </lineage>
</organism>
<dbReference type="InterPro" id="IPR051329">
    <property type="entry name" value="NIR_SIR_4Fe-4S"/>
</dbReference>
<dbReference type="GO" id="GO:0046872">
    <property type="term" value="F:metal ion binding"/>
    <property type="evidence" value="ECO:0007669"/>
    <property type="project" value="UniProtKB-KW"/>
</dbReference>
<dbReference type="PROSITE" id="PS00365">
    <property type="entry name" value="NIR_SIR"/>
    <property type="match status" value="1"/>
</dbReference>
<keyword evidence="1" id="KW-0004">4Fe-4S</keyword>
<evidence type="ECO:0000256" key="6">
    <source>
        <dbReference type="ARBA" id="ARBA00023014"/>
    </source>
</evidence>